<dbReference type="PANTHER" id="PTHR30313">
    <property type="entry name" value="DNA PRIMASE"/>
    <property type="match status" value="1"/>
</dbReference>
<feature type="domain" description="Toprim" evidence="14">
    <location>
        <begin position="259"/>
        <end position="340"/>
    </location>
</feature>
<proteinExistence type="inferred from homology"/>
<keyword evidence="5 12" id="KW-0235">DNA replication</keyword>
<comment type="subunit">
    <text evidence="12">Monomer. Interacts with DnaB.</text>
</comment>
<keyword evidence="4 12" id="KW-0548">Nucleotidyltransferase</keyword>
<comment type="similarity">
    <text evidence="12 13">Belongs to the DnaG primase family.</text>
</comment>
<keyword evidence="6 12" id="KW-0479">Metal-binding</keyword>
<dbReference type="SUPFAM" id="SSF56731">
    <property type="entry name" value="DNA primase core"/>
    <property type="match status" value="1"/>
</dbReference>
<evidence type="ECO:0000256" key="1">
    <source>
        <dbReference type="ARBA" id="ARBA00022478"/>
    </source>
</evidence>
<keyword evidence="11 12" id="KW-0804">Transcription</keyword>
<feature type="zinc finger region" description="CHC2-type" evidence="12">
    <location>
        <begin position="37"/>
        <end position="61"/>
    </location>
</feature>
<dbReference type="InterPro" id="IPR037068">
    <property type="entry name" value="DNA_primase_core_N_sf"/>
</dbReference>
<evidence type="ECO:0000256" key="2">
    <source>
        <dbReference type="ARBA" id="ARBA00022515"/>
    </source>
</evidence>
<dbReference type="SMART" id="SM00493">
    <property type="entry name" value="TOPRIM"/>
    <property type="match status" value="1"/>
</dbReference>
<dbReference type="Gene3D" id="3.90.980.10">
    <property type="entry name" value="DNA primase, catalytic core, N-terminal domain"/>
    <property type="match status" value="1"/>
</dbReference>
<evidence type="ECO:0000256" key="3">
    <source>
        <dbReference type="ARBA" id="ARBA00022679"/>
    </source>
</evidence>
<dbReference type="SUPFAM" id="SSF57783">
    <property type="entry name" value="Zinc beta-ribbon"/>
    <property type="match status" value="1"/>
</dbReference>
<dbReference type="Pfam" id="PF08275">
    <property type="entry name" value="DNAG_N"/>
    <property type="match status" value="1"/>
</dbReference>
<keyword evidence="7 12" id="KW-0863">Zinc-finger</keyword>
<dbReference type="RefSeq" id="WP_369331162.1">
    <property type="nucleotide sequence ID" value="NZ_JAULBC010000007.1"/>
</dbReference>
<keyword evidence="9" id="KW-0460">Magnesium</keyword>
<evidence type="ECO:0000313" key="16">
    <source>
        <dbReference type="Proteomes" id="UP001560573"/>
    </source>
</evidence>
<keyword evidence="2 12" id="KW-0639">Primosome</keyword>
<dbReference type="InterPro" id="IPR050219">
    <property type="entry name" value="DnaG_primase"/>
</dbReference>
<comment type="domain">
    <text evidence="12">Contains an N-terminal zinc-binding domain, a central core domain that contains the primase activity, and a C-terminal DnaB-binding domain.</text>
</comment>
<protein>
    <recommendedName>
        <fullName evidence="12 13">DNA primase</fullName>
        <ecNumber evidence="12">2.7.7.101</ecNumber>
    </recommendedName>
</protein>
<dbReference type="InterPro" id="IPR030846">
    <property type="entry name" value="DnaG_bac"/>
</dbReference>
<comment type="catalytic activity">
    <reaction evidence="12">
        <text>ssDNA + n NTP = ssDNA/pppN(pN)n-1 hybrid + (n-1) diphosphate.</text>
        <dbReference type="EC" id="2.7.7.101"/>
    </reaction>
</comment>
<evidence type="ECO:0000259" key="14">
    <source>
        <dbReference type="PROSITE" id="PS50880"/>
    </source>
</evidence>
<evidence type="ECO:0000256" key="8">
    <source>
        <dbReference type="ARBA" id="ARBA00022833"/>
    </source>
</evidence>
<organism evidence="15 16">
    <name type="scientific">Danxiaibacter flavus</name>
    <dbReference type="NCBI Taxonomy" id="3049108"/>
    <lineage>
        <taxon>Bacteria</taxon>
        <taxon>Pseudomonadati</taxon>
        <taxon>Bacteroidota</taxon>
        <taxon>Chitinophagia</taxon>
        <taxon>Chitinophagales</taxon>
        <taxon>Chitinophagaceae</taxon>
        <taxon>Danxiaibacter</taxon>
    </lineage>
</organism>
<evidence type="ECO:0000256" key="5">
    <source>
        <dbReference type="ARBA" id="ARBA00022705"/>
    </source>
</evidence>
<dbReference type="InterPro" id="IPR002694">
    <property type="entry name" value="Znf_CHC2"/>
</dbReference>
<dbReference type="InterPro" id="IPR013264">
    <property type="entry name" value="DNAG_N"/>
</dbReference>
<comment type="caution">
    <text evidence="15">The sequence shown here is derived from an EMBL/GenBank/DDBJ whole genome shotgun (WGS) entry which is preliminary data.</text>
</comment>
<accession>A0ABV3ZIP5</accession>
<dbReference type="CDD" id="cd03364">
    <property type="entry name" value="TOPRIM_DnaG_primases"/>
    <property type="match status" value="1"/>
</dbReference>
<evidence type="ECO:0000256" key="4">
    <source>
        <dbReference type="ARBA" id="ARBA00022695"/>
    </source>
</evidence>
<evidence type="ECO:0000256" key="12">
    <source>
        <dbReference type="HAMAP-Rule" id="MF_00974"/>
    </source>
</evidence>
<dbReference type="InterPro" id="IPR034151">
    <property type="entry name" value="TOPRIM_DnaG_bac"/>
</dbReference>
<dbReference type="InterPro" id="IPR006171">
    <property type="entry name" value="TOPRIM_dom"/>
</dbReference>
<evidence type="ECO:0000256" key="7">
    <source>
        <dbReference type="ARBA" id="ARBA00022771"/>
    </source>
</evidence>
<evidence type="ECO:0000256" key="13">
    <source>
        <dbReference type="PIRNR" id="PIRNR002811"/>
    </source>
</evidence>
<keyword evidence="3 12" id="KW-0808">Transferase</keyword>
<dbReference type="EC" id="2.7.7.101" evidence="12"/>
<evidence type="ECO:0000256" key="9">
    <source>
        <dbReference type="ARBA" id="ARBA00022842"/>
    </source>
</evidence>
<dbReference type="HAMAP" id="MF_00974">
    <property type="entry name" value="DNA_primase_DnaG"/>
    <property type="match status" value="1"/>
</dbReference>
<dbReference type="Gene3D" id="3.40.1360.10">
    <property type="match status" value="1"/>
</dbReference>
<keyword evidence="16" id="KW-1185">Reference proteome</keyword>
<evidence type="ECO:0000256" key="6">
    <source>
        <dbReference type="ARBA" id="ARBA00022723"/>
    </source>
</evidence>
<dbReference type="Pfam" id="PF13155">
    <property type="entry name" value="Toprim_2"/>
    <property type="match status" value="1"/>
</dbReference>
<reference evidence="15 16" key="1">
    <citation type="submission" date="2023-07" db="EMBL/GenBank/DDBJ databases">
        <authorList>
            <person name="Lian W.-H."/>
        </authorList>
    </citation>
    <scope>NUCLEOTIDE SEQUENCE [LARGE SCALE GENOMIC DNA]</scope>
    <source>
        <strain evidence="15 16">SYSU DXS3180</strain>
    </source>
</reference>
<dbReference type="PIRSF" id="PIRSF002811">
    <property type="entry name" value="DnaG"/>
    <property type="match status" value="1"/>
</dbReference>
<dbReference type="Gene3D" id="3.90.580.10">
    <property type="entry name" value="Zinc finger, CHC2-type domain"/>
    <property type="match status" value="1"/>
</dbReference>
<dbReference type="InterPro" id="IPR006295">
    <property type="entry name" value="DNA_primase_DnaG"/>
</dbReference>
<dbReference type="NCBIfam" id="TIGR01391">
    <property type="entry name" value="dnaG"/>
    <property type="match status" value="1"/>
</dbReference>
<dbReference type="InterPro" id="IPR036977">
    <property type="entry name" value="DNA_primase_Znf_CHC2"/>
</dbReference>
<comment type="function">
    <text evidence="12 13">RNA polymerase that catalyzes the synthesis of short RNA molecules used as primers for DNA polymerase during DNA replication.</text>
</comment>
<dbReference type="Pfam" id="PF01807">
    <property type="entry name" value="Zn_ribbon_DnaG"/>
    <property type="match status" value="1"/>
</dbReference>
<dbReference type="PROSITE" id="PS50880">
    <property type="entry name" value="TOPRIM"/>
    <property type="match status" value="1"/>
</dbReference>
<keyword evidence="1 12" id="KW-0240">DNA-directed RNA polymerase</keyword>
<sequence length="642" mass="73515">MITQQTIQQITSRIDIIDVVGEFVKLKKRGANYLGLCPFHGEKTPSFTVSPAKEIYKCFGCGKSGNTISFLMDLEKYSYVEALKWLANRYNVEIEETEVSDEVRQHQQAADSLYIINNFAQKFFADKLFNSDEGQSVALSYLEERGFRDDIIKKFQLGYNPQEKNALVKEALGQQFNIDVLVKSGLVVNRYEEPVDNYRGRIIFPIHNNSGKIIGFGARVIGKADRAPKYINTPENEIYVKSKILYGSYFARHAIDKNDECLLVEGYTDVISLYQAGIENVVASGGTSLTIDQLKLIKKYTNNLTIIYDGDAAGVKAALRGLDMALEESLNVKLVLIPDKEDPDSYVNKVGADQFREFIKGNKKDFILFQLEVMLREAGNDVSKKNDVVNHVAETLSKINRAEDFTKQQEYIRQCSSILKIDELGLTNLVNKYKRDQLAKEEKKAAAPAHDPFLQEPPPPEEFFDGADLLQRDEINEKSVLRVLVEYGLDEFEEGRTIAQYIFDELEEFHIETPLLEKVFDLYKAQYEQGLEPSAKTLLYNEDAQIRDLIVNLTLFRHELSKRWDEKMESIISVIKDTRIQDAISSVNYLKLSKIKKMFDQNQHDMEHATSFEDQMRLIEIHKHLKKIEIELTKIIGSVIIK</sequence>
<evidence type="ECO:0000256" key="10">
    <source>
        <dbReference type="ARBA" id="ARBA00023125"/>
    </source>
</evidence>
<dbReference type="SMART" id="SM00400">
    <property type="entry name" value="ZnF_CHCC"/>
    <property type="match status" value="1"/>
</dbReference>
<keyword evidence="10 12" id="KW-0238">DNA-binding</keyword>
<dbReference type="PANTHER" id="PTHR30313:SF2">
    <property type="entry name" value="DNA PRIMASE"/>
    <property type="match status" value="1"/>
</dbReference>
<evidence type="ECO:0000256" key="11">
    <source>
        <dbReference type="ARBA" id="ARBA00023163"/>
    </source>
</evidence>
<evidence type="ECO:0000313" key="15">
    <source>
        <dbReference type="EMBL" id="MEX6689754.1"/>
    </source>
</evidence>
<gene>
    <name evidence="12 15" type="primary">dnaG</name>
    <name evidence="15" type="ORF">QTN47_19770</name>
</gene>
<dbReference type="EMBL" id="JAULBC010000007">
    <property type="protein sequence ID" value="MEX6689754.1"/>
    <property type="molecule type" value="Genomic_DNA"/>
</dbReference>
<dbReference type="Proteomes" id="UP001560573">
    <property type="component" value="Unassembled WGS sequence"/>
</dbReference>
<keyword evidence="8 12" id="KW-0862">Zinc</keyword>
<comment type="cofactor">
    <cofactor evidence="12 13">
        <name>Zn(2+)</name>
        <dbReference type="ChEBI" id="CHEBI:29105"/>
    </cofactor>
    <text evidence="12 13">Binds 1 zinc ion per monomer.</text>
</comment>
<name>A0ABV3ZIP5_9BACT</name>